<sequence length="285" mass="32797">MAAAAAASSNPAAMEQAQDEMRQVLRQMGMQLNEERYELRNIQQQQNHPEMRRNAPNHVIYVRRIGPDNEAEEFEQWYEAPQVFNRVIRVEQQPMVIAPESDDEDEEDHNLMVGMNLHVNRRPPPAPTPTQLEIFQHCMSAGFFVATVEALSDRGDVNIQELRKFSLEKVEELIKSAEQPGVFEPEVEEQIICGTPKIQRDVRRMSKHVGYYKELIAKVLEEFDGSFLRLNKMRQATGIIKGLMVLLGKPIYNNTTTLTPGNHDVDIDIFTVNTNLFIEMLENYE</sequence>
<evidence type="ECO:0000313" key="2">
    <source>
        <dbReference type="Proteomes" id="UP000095282"/>
    </source>
</evidence>
<keyword evidence="1" id="KW-0175">Coiled coil</keyword>
<feature type="coiled-coil region" evidence="1">
    <location>
        <begin position="14"/>
        <end position="45"/>
    </location>
</feature>
<evidence type="ECO:0000313" key="3">
    <source>
        <dbReference type="WBParaSite" id="Csp11.Scaffold515.g2677.t1"/>
    </source>
</evidence>
<keyword evidence="2" id="KW-1185">Reference proteome</keyword>
<dbReference type="eggNOG" id="ENOG502TI88">
    <property type="taxonomic scope" value="Eukaryota"/>
</dbReference>
<accession>A0A1I7T5T4</accession>
<protein>
    <submittedName>
        <fullName evidence="3">Gag-pol polyprotein</fullName>
    </submittedName>
</protein>
<dbReference type="Proteomes" id="UP000095282">
    <property type="component" value="Unplaced"/>
</dbReference>
<proteinExistence type="predicted"/>
<reference evidence="3" key="1">
    <citation type="submission" date="2016-11" db="UniProtKB">
        <authorList>
            <consortium name="WormBaseParasite"/>
        </authorList>
    </citation>
    <scope>IDENTIFICATION</scope>
</reference>
<evidence type="ECO:0000256" key="1">
    <source>
        <dbReference type="SAM" id="Coils"/>
    </source>
</evidence>
<dbReference type="AlphaFoldDB" id="A0A1I7T5T4"/>
<name>A0A1I7T5T4_9PELO</name>
<organism evidence="2 3">
    <name type="scientific">Caenorhabditis tropicalis</name>
    <dbReference type="NCBI Taxonomy" id="1561998"/>
    <lineage>
        <taxon>Eukaryota</taxon>
        <taxon>Metazoa</taxon>
        <taxon>Ecdysozoa</taxon>
        <taxon>Nematoda</taxon>
        <taxon>Chromadorea</taxon>
        <taxon>Rhabditida</taxon>
        <taxon>Rhabditina</taxon>
        <taxon>Rhabditomorpha</taxon>
        <taxon>Rhabditoidea</taxon>
        <taxon>Rhabditidae</taxon>
        <taxon>Peloderinae</taxon>
        <taxon>Caenorhabditis</taxon>
    </lineage>
</organism>
<dbReference type="WBParaSite" id="Csp11.Scaffold515.g2677.t1">
    <property type="protein sequence ID" value="Csp11.Scaffold515.g2677.t1"/>
    <property type="gene ID" value="Csp11.Scaffold515.g2677"/>
</dbReference>